<evidence type="ECO:0000313" key="10">
    <source>
        <dbReference type="EMBL" id="SHE72064.1"/>
    </source>
</evidence>
<dbReference type="CDD" id="cd16262">
    <property type="entry name" value="EFG_III"/>
    <property type="match status" value="1"/>
</dbReference>
<dbReference type="InterPro" id="IPR035649">
    <property type="entry name" value="EFG_V"/>
</dbReference>
<dbReference type="OrthoDB" id="9760518at2"/>
<dbReference type="FunFam" id="2.40.30.10:FF:000006">
    <property type="entry name" value="Elongation factor G"/>
    <property type="match status" value="1"/>
</dbReference>
<dbReference type="Gene3D" id="3.30.70.870">
    <property type="entry name" value="Elongation Factor G (Translational Gtpase), domain 3"/>
    <property type="match status" value="1"/>
</dbReference>
<feature type="domain" description="Tr-type G" evidence="9">
    <location>
        <begin position="8"/>
        <end position="288"/>
    </location>
</feature>
<dbReference type="CDD" id="cd01886">
    <property type="entry name" value="EF-G"/>
    <property type="match status" value="1"/>
</dbReference>
<dbReference type="SUPFAM" id="SSF50447">
    <property type="entry name" value="Translation proteins"/>
    <property type="match status" value="1"/>
</dbReference>
<keyword evidence="7" id="KW-0963">Cytoplasm</keyword>
<dbReference type="PROSITE" id="PS00301">
    <property type="entry name" value="G_TR_1"/>
    <property type="match status" value="1"/>
</dbReference>
<sequence>MPAPSRLKKIRNIGIIAHIDAGKTTVSERILYYTGRSYKIGEVHEGTAVMDWMEQEQERGITITSAVTTCEWKGHQIQLIDTPGHVDFTIEVERSLRVLDGVVAVFCAVGGVEPQSETVWHQADKYGVPKIAFVNKMDRIGADFHQVLEQMKEKLQANPVPVQIPVGSESDFRGVVDLLTMQQIVWKDETLGAEFIHVPIDDALMDQALEAREQLVSQVAEWDDELMEKYLEGAEITIPEIQMVLRRLTLELKVVPVLCGAALRNKGIQPLLDAVVDYLPCPLDVPPVRGIDPVTKAPLERLTSDEEPLAALAFKIFMDQGRKLTYTRIYSGKMRAGDVIYNARQGTREKLSRIFRMHANKRERLEEAGAGAIVALMGLKSASTGDTLCDEKHPILLEAIDVYEPVISVAVEPKTRGDQEKLMDSLQKLAEEDPTFRFYEDQDTGQIVIRGMGELHLEILVTRLQRDYGVGVNAGKPQVVYRETVQQPALGRGVFDRDIGGTKHFAVVEVHVEPRERGKGNRIVHRVRDASIPEEFLAAVEQGVSDALTSGELMGYPVVDVEVSIVGGEHREGASTELAYRVAATMAFRDACQKAQPTLLEPYMAVEVLVPEEFLGEVIGDLNLRKARIEGITAKKAIQVVDATVALSKMFGYSTALRSATQGRATFTMQFARYDVLCEPLGGK</sequence>
<comment type="similarity">
    <text evidence="1 7">Belongs to the TRAFAC class translation factor GTPase superfamily. Classic translation factor GTPase family. EF-G/EF-2 subfamily.</text>
</comment>
<dbReference type="FunFam" id="3.30.70.240:FF:000001">
    <property type="entry name" value="Elongation factor G"/>
    <property type="match status" value="1"/>
</dbReference>
<dbReference type="InterPro" id="IPR014721">
    <property type="entry name" value="Ribsml_uS5_D2-typ_fold_subgr"/>
</dbReference>
<feature type="binding site" evidence="7">
    <location>
        <begin position="81"/>
        <end position="85"/>
    </location>
    <ligand>
        <name>GTP</name>
        <dbReference type="ChEBI" id="CHEBI:37565"/>
    </ligand>
</feature>
<dbReference type="GO" id="GO:0003924">
    <property type="term" value="F:GTPase activity"/>
    <property type="evidence" value="ECO:0007669"/>
    <property type="project" value="InterPro"/>
</dbReference>
<dbReference type="SUPFAM" id="SSF52540">
    <property type="entry name" value="P-loop containing nucleoside triphosphate hydrolases"/>
    <property type="match status" value="1"/>
</dbReference>
<dbReference type="AlphaFoldDB" id="A0A1M4VSP4"/>
<dbReference type="InterPro" id="IPR027417">
    <property type="entry name" value="P-loop_NTPase"/>
</dbReference>
<gene>
    <name evidence="7" type="primary">fusA</name>
    <name evidence="10" type="ORF">SAMN02745206_00745</name>
</gene>
<evidence type="ECO:0000256" key="1">
    <source>
        <dbReference type="ARBA" id="ARBA00005870"/>
    </source>
</evidence>
<dbReference type="CDD" id="cd03713">
    <property type="entry name" value="EFG_mtEFG_C"/>
    <property type="match status" value="1"/>
</dbReference>
<dbReference type="SUPFAM" id="SSF54980">
    <property type="entry name" value="EF-G C-terminal domain-like"/>
    <property type="match status" value="2"/>
</dbReference>
<name>A0A1M4VSP4_9BACT</name>
<dbReference type="InterPro" id="IPR004540">
    <property type="entry name" value="Transl_elong_EFG/EF2"/>
</dbReference>
<dbReference type="Gene3D" id="3.40.50.300">
    <property type="entry name" value="P-loop containing nucleotide triphosphate hydrolases"/>
    <property type="match status" value="1"/>
</dbReference>
<evidence type="ECO:0000256" key="5">
    <source>
        <dbReference type="ARBA" id="ARBA00023134"/>
    </source>
</evidence>
<dbReference type="InterPro" id="IPR005517">
    <property type="entry name" value="Transl_elong_EFG/EF2_IV"/>
</dbReference>
<feature type="binding site" evidence="7">
    <location>
        <begin position="17"/>
        <end position="24"/>
    </location>
    <ligand>
        <name>GTP</name>
        <dbReference type="ChEBI" id="CHEBI:37565"/>
    </ligand>
</feature>
<protein>
    <recommendedName>
        <fullName evidence="7 8">Elongation factor G</fullName>
        <shortName evidence="7">EF-G</shortName>
    </recommendedName>
</protein>
<evidence type="ECO:0000256" key="7">
    <source>
        <dbReference type="HAMAP-Rule" id="MF_00054"/>
    </source>
</evidence>
<evidence type="ECO:0000256" key="3">
    <source>
        <dbReference type="ARBA" id="ARBA00022768"/>
    </source>
</evidence>
<dbReference type="GO" id="GO:0032790">
    <property type="term" value="P:ribosome disassembly"/>
    <property type="evidence" value="ECO:0007669"/>
    <property type="project" value="TreeGrafter"/>
</dbReference>
<keyword evidence="4 7" id="KW-0648">Protein biosynthesis</keyword>
<keyword evidence="5 7" id="KW-0342">GTP-binding</keyword>
<dbReference type="InterPro" id="IPR035647">
    <property type="entry name" value="EFG_III/V"/>
</dbReference>
<keyword evidence="2 7" id="KW-0547">Nucleotide-binding</keyword>
<dbReference type="RefSeq" id="WP_073037067.1">
    <property type="nucleotide sequence ID" value="NZ_FQVB01000006.1"/>
</dbReference>
<evidence type="ECO:0000256" key="8">
    <source>
        <dbReference type="NCBIfam" id="TIGR00484"/>
    </source>
</evidence>
<dbReference type="STRING" id="1121391.SAMN02745206_00745"/>
<reference evidence="11" key="1">
    <citation type="submission" date="2016-11" db="EMBL/GenBank/DDBJ databases">
        <authorList>
            <person name="Varghese N."/>
            <person name="Submissions S."/>
        </authorList>
    </citation>
    <scope>NUCLEOTIDE SEQUENCE [LARGE SCALE GENOMIC DNA]</scope>
    <source>
        <strain evidence="11">DSM 9756</strain>
    </source>
</reference>
<dbReference type="SMART" id="SM00889">
    <property type="entry name" value="EFG_IV"/>
    <property type="match status" value="1"/>
</dbReference>
<dbReference type="InterPro" id="IPR041095">
    <property type="entry name" value="EFG_II"/>
</dbReference>
<dbReference type="GO" id="GO:0005737">
    <property type="term" value="C:cytoplasm"/>
    <property type="evidence" value="ECO:0007669"/>
    <property type="project" value="UniProtKB-SubCell"/>
</dbReference>
<dbReference type="PANTHER" id="PTHR43261:SF1">
    <property type="entry name" value="RIBOSOME-RELEASING FACTOR 2, MITOCHONDRIAL"/>
    <property type="match status" value="1"/>
</dbReference>
<dbReference type="NCBIfam" id="TIGR00231">
    <property type="entry name" value="small_GTP"/>
    <property type="match status" value="1"/>
</dbReference>
<dbReference type="GO" id="GO:0005525">
    <property type="term" value="F:GTP binding"/>
    <property type="evidence" value="ECO:0007669"/>
    <property type="project" value="UniProtKB-UniRule"/>
</dbReference>
<dbReference type="Pfam" id="PF00009">
    <property type="entry name" value="GTP_EFTU"/>
    <property type="match status" value="1"/>
</dbReference>
<dbReference type="InterPro" id="IPR005225">
    <property type="entry name" value="Small_GTP-bd"/>
</dbReference>
<dbReference type="PRINTS" id="PR00315">
    <property type="entry name" value="ELONGATNFCT"/>
</dbReference>
<dbReference type="Pfam" id="PF22042">
    <property type="entry name" value="EF-G_D2"/>
    <property type="match status" value="1"/>
</dbReference>
<dbReference type="InterPro" id="IPR031157">
    <property type="entry name" value="G_TR_CS"/>
</dbReference>
<dbReference type="SUPFAM" id="SSF54211">
    <property type="entry name" value="Ribosomal protein S5 domain 2-like"/>
    <property type="match status" value="1"/>
</dbReference>
<dbReference type="EMBL" id="FQVB01000006">
    <property type="protein sequence ID" value="SHE72064.1"/>
    <property type="molecule type" value="Genomic_DNA"/>
</dbReference>
<evidence type="ECO:0000256" key="6">
    <source>
        <dbReference type="ARBA" id="ARBA00024731"/>
    </source>
</evidence>
<dbReference type="FunFam" id="3.30.70.870:FF:000001">
    <property type="entry name" value="Elongation factor G"/>
    <property type="match status" value="1"/>
</dbReference>
<dbReference type="HAMAP" id="MF_00054_B">
    <property type="entry name" value="EF_G_EF_2_B"/>
    <property type="match status" value="1"/>
</dbReference>
<dbReference type="Proteomes" id="UP000184076">
    <property type="component" value="Unassembled WGS sequence"/>
</dbReference>
<dbReference type="SMART" id="SM00838">
    <property type="entry name" value="EFG_C"/>
    <property type="match status" value="1"/>
</dbReference>
<dbReference type="InterPro" id="IPR020568">
    <property type="entry name" value="Ribosomal_Su5_D2-typ_SF"/>
</dbReference>
<evidence type="ECO:0000256" key="2">
    <source>
        <dbReference type="ARBA" id="ARBA00022741"/>
    </source>
</evidence>
<dbReference type="NCBIfam" id="NF009381">
    <property type="entry name" value="PRK12740.1-5"/>
    <property type="match status" value="1"/>
</dbReference>
<organism evidence="10 11">
    <name type="scientific">Desulfacinum infernum DSM 9756</name>
    <dbReference type="NCBI Taxonomy" id="1121391"/>
    <lineage>
        <taxon>Bacteria</taxon>
        <taxon>Pseudomonadati</taxon>
        <taxon>Thermodesulfobacteriota</taxon>
        <taxon>Syntrophobacteria</taxon>
        <taxon>Syntrophobacterales</taxon>
        <taxon>Syntrophobacteraceae</taxon>
        <taxon>Desulfacinum</taxon>
    </lineage>
</organism>
<dbReference type="InterPro" id="IPR009000">
    <property type="entry name" value="Transl_B-barrel_sf"/>
</dbReference>
<dbReference type="Gene3D" id="3.30.70.240">
    <property type="match status" value="1"/>
</dbReference>
<accession>A0A1M4VSP4</accession>
<evidence type="ECO:0000259" key="9">
    <source>
        <dbReference type="PROSITE" id="PS51722"/>
    </source>
</evidence>
<proteinExistence type="inferred from homology"/>
<dbReference type="InterPro" id="IPR000640">
    <property type="entry name" value="EFG_V-like"/>
</dbReference>
<dbReference type="FunFam" id="3.40.50.300:FF:000029">
    <property type="entry name" value="Elongation factor G"/>
    <property type="match status" value="1"/>
</dbReference>
<dbReference type="Gene3D" id="2.40.30.10">
    <property type="entry name" value="Translation factors"/>
    <property type="match status" value="1"/>
</dbReference>
<dbReference type="CDD" id="cd01680">
    <property type="entry name" value="EFG_like_IV"/>
    <property type="match status" value="1"/>
</dbReference>
<comment type="function">
    <text evidence="6 7">Catalyzes the GTP-dependent ribosomal translocation step during translation elongation. During this step, the ribosome changes from the pre-translocational (PRE) to the post-translocational (POST) state as the newly formed A-site-bound peptidyl-tRNA and P-site-bound deacylated tRNA move to the P and E sites, respectively. Catalyzes the coordinated movement of the two tRNA molecules, the mRNA and conformational changes in the ribosome.</text>
</comment>
<dbReference type="NCBIfam" id="TIGR00484">
    <property type="entry name" value="EF-G"/>
    <property type="match status" value="1"/>
</dbReference>
<evidence type="ECO:0000256" key="4">
    <source>
        <dbReference type="ARBA" id="ARBA00022917"/>
    </source>
</evidence>
<comment type="subcellular location">
    <subcellularLocation>
        <location evidence="7">Cytoplasm</location>
    </subcellularLocation>
</comment>
<keyword evidence="3 7" id="KW-0251">Elongation factor</keyword>
<evidence type="ECO:0000313" key="11">
    <source>
        <dbReference type="Proteomes" id="UP000184076"/>
    </source>
</evidence>
<dbReference type="GO" id="GO:0003746">
    <property type="term" value="F:translation elongation factor activity"/>
    <property type="evidence" value="ECO:0007669"/>
    <property type="project" value="UniProtKB-UniRule"/>
</dbReference>
<dbReference type="CDD" id="cd04088">
    <property type="entry name" value="EFG_mtEFG_II"/>
    <property type="match status" value="1"/>
</dbReference>
<dbReference type="Pfam" id="PF14492">
    <property type="entry name" value="EFG_III"/>
    <property type="match status" value="1"/>
</dbReference>
<dbReference type="PANTHER" id="PTHR43261">
    <property type="entry name" value="TRANSLATION ELONGATION FACTOR G-RELATED"/>
    <property type="match status" value="1"/>
</dbReference>
<dbReference type="InterPro" id="IPR000795">
    <property type="entry name" value="T_Tr_GTP-bd_dom"/>
</dbReference>
<feature type="binding site" evidence="7">
    <location>
        <begin position="135"/>
        <end position="138"/>
    </location>
    <ligand>
        <name>GTP</name>
        <dbReference type="ChEBI" id="CHEBI:37565"/>
    </ligand>
</feature>
<dbReference type="Gene3D" id="3.30.230.10">
    <property type="match status" value="1"/>
</dbReference>
<dbReference type="InterPro" id="IPR009022">
    <property type="entry name" value="EFG_III"/>
</dbReference>
<dbReference type="PROSITE" id="PS51722">
    <property type="entry name" value="G_TR_2"/>
    <property type="match status" value="1"/>
</dbReference>
<dbReference type="InterPro" id="IPR053905">
    <property type="entry name" value="EF-G-like_DII"/>
</dbReference>
<dbReference type="Pfam" id="PF03764">
    <property type="entry name" value="EFG_IV"/>
    <property type="match status" value="1"/>
</dbReference>
<dbReference type="Pfam" id="PF00679">
    <property type="entry name" value="EFG_C"/>
    <property type="match status" value="1"/>
</dbReference>
<keyword evidence="11" id="KW-1185">Reference proteome</keyword>